<evidence type="ECO:0000256" key="6">
    <source>
        <dbReference type="ARBA" id="ARBA00023143"/>
    </source>
</evidence>
<keyword evidence="5 7" id="KW-0964">Secreted</keyword>
<evidence type="ECO:0000256" key="7">
    <source>
        <dbReference type="RuleBase" id="RU362065"/>
    </source>
</evidence>
<comment type="caution">
    <text evidence="10">The sequence shown here is derived from an EMBL/GenBank/DDBJ whole genome shotgun (WGS) entry which is preliminary data.</text>
</comment>
<evidence type="ECO:0000256" key="5">
    <source>
        <dbReference type="ARBA" id="ARBA00022525"/>
    </source>
</evidence>
<dbReference type="Proteomes" id="UP001422074">
    <property type="component" value="Unassembled WGS sequence"/>
</dbReference>
<protein>
    <recommendedName>
        <fullName evidence="4 7">Flagellar hook-associated protein 1</fullName>
        <shortName evidence="7">HAP1</shortName>
    </recommendedName>
</protein>
<dbReference type="PANTHER" id="PTHR30033">
    <property type="entry name" value="FLAGELLAR HOOK-ASSOCIATED PROTEIN 1"/>
    <property type="match status" value="1"/>
</dbReference>
<organism evidence="10 11">
    <name type="scientific">Sinomonas halotolerans</name>
    <dbReference type="NCBI Taxonomy" id="1644133"/>
    <lineage>
        <taxon>Bacteria</taxon>
        <taxon>Bacillati</taxon>
        <taxon>Actinomycetota</taxon>
        <taxon>Actinomycetes</taxon>
        <taxon>Micrococcales</taxon>
        <taxon>Micrococcaceae</taxon>
        <taxon>Sinomonas</taxon>
    </lineage>
</organism>
<dbReference type="PANTHER" id="PTHR30033:SF2">
    <property type="entry name" value="FLAGELLAR HOOK PROTEIN"/>
    <property type="match status" value="1"/>
</dbReference>
<evidence type="ECO:0000256" key="3">
    <source>
        <dbReference type="ARBA" id="ARBA00009677"/>
    </source>
</evidence>
<dbReference type="Pfam" id="PF06429">
    <property type="entry name" value="Flg_bbr_C"/>
    <property type="match status" value="1"/>
</dbReference>
<evidence type="ECO:0000256" key="2">
    <source>
        <dbReference type="ARBA" id="ARBA00004613"/>
    </source>
</evidence>
<accession>A0ABU9WYT1</accession>
<dbReference type="SUPFAM" id="SSF64518">
    <property type="entry name" value="Phase 1 flagellin"/>
    <property type="match status" value="1"/>
</dbReference>
<keyword evidence="10" id="KW-0282">Flagellum</keyword>
<keyword evidence="11" id="KW-1185">Reference proteome</keyword>
<gene>
    <name evidence="7 10" type="primary">flgK</name>
    <name evidence="10" type="ORF">ABCQ75_07340</name>
</gene>
<dbReference type="InterPro" id="IPR053927">
    <property type="entry name" value="FlgK_helical"/>
</dbReference>
<keyword evidence="10" id="KW-0969">Cilium</keyword>
<feature type="domain" description="Flagellar basal-body/hook protein C-terminal" evidence="8">
    <location>
        <begin position="439"/>
        <end position="478"/>
    </location>
</feature>
<evidence type="ECO:0000259" key="9">
    <source>
        <dbReference type="Pfam" id="PF22638"/>
    </source>
</evidence>
<name>A0ABU9WYT1_9MICC</name>
<dbReference type="InterPro" id="IPR002371">
    <property type="entry name" value="FlgK"/>
</dbReference>
<feature type="domain" description="Flagellar hook-associated protein FlgK helical" evidence="9">
    <location>
        <begin position="104"/>
        <end position="352"/>
    </location>
</feature>
<dbReference type="EMBL" id="JBDFRB010000005">
    <property type="protein sequence ID" value="MEN2744352.1"/>
    <property type="molecule type" value="Genomic_DNA"/>
</dbReference>
<evidence type="ECO:0000256" key="1">
    <source>
        <dbReference type="ARBA" id="ARBA00004365"/>
    </source>
</evidence>
<evidence type="ECO:0000313" key="10">
    <source>
        <dbReference type="EMBL" id="MEN2744352.1"/>
    </source>
</evidence>
<evidence type="ECO:0000313" key="11">
    <source>
        <dbReference type="Proteomes" id="UP001422074"/>
    </source>
</evidence>
<dbReference type="Pfam" id="PF22638">
    <property type="entry name" value="FlgK_D1"/>
    <property type="match status" value="1"/>
</dbReference>
<dbReference type="RefSeq" id="WP_345884317.1">
    <property type="nucleotide sequence ID" value="NZ_JBDFRB010000005.1"/>
</dbReference>
<evidence type="ECO:0000256" key="4">
    <source>
        <dbReference type="ARBA" id="ARBA00016244"/>
    </source>
</evidence>
<comment type="subcellular location">
    <subcellularLocation>
        <location evidence="1 7">Bacterial flagellum</location>
    </subcellularLocation>
    <subcellularLocation>
        <location evidence="2 7">Secreted</location>
    </subcellularLocation>
</comment>
<proteinExistence type="inferred from homology"/>
<keyword evidence="10" id="KW-0966">Cell projection</keyword>
<reference evidence="10 11" key="1">
    <citation type="submission" date="2024-05" db="EMBL/GenBank/DDBJ databases">
        <title>Sinomonas sp. nov., isolated from a waste landfill.</title>
        <authorList>
            <person name="Zhao Y."/>
        </authorList>
    </citation>
    <scope>NUCLEOTIDE SEQUENCE [LARGE SCALE GENOMIC DNA]</scope>
    <source>
        <strain evidence="10 11">CCTCC AB2014300</strain>
    </source>
</reference>
<comment type="similarity">
    <text evidence="3 7">Belongs to the flagella basal body rod proteins family.</text>
</comment>
<dbReference type="NCBIfam" id="TIGR02492">
    <property type="entry name" value="flgK_ends"/>
    <property type="match status" value="1"/>
</dbReference>
<dbReference type="PRINTS" id="PR01005">
    <property type="entry name" value="FLGHOOKAP1"/>
</dbReference>
<sequence length="486" mass="47560">MTSTFATLGTALSGLDAARTANSVAGHNTANAGTAGYTRQRVETSSAAAPARTGIVVAPGAAAGQGIRTDGVSRLGDPLLDAAVRRAAGQTGAAAVRADAFAGIEATLREPGPDGVSAKLADFWAAWEGVANQPGQEPPAEGLLRAAGDLVQQLAAGRAELEGQWSTARATLVQDTAQLNAIASRIAELNLAVRSAAAAGHPALELVDERAVLAEKAASLAGATVRPAADGTVDVLVGGIALVTGGTARSLAVVGADSLDRLGQSGSVQDGPVRIEWTHRPGVDAAVDGGRLAGAVTVLAPAVATGSGVGGGGPLAEAVAHYDALAADLASRVNDAHRAGWTPDGAPAGDFFTLAPGLPAAAGLTVAVVSARQLATGTAGAGPLDGSNAQALARLGEGAGSPDAGWNAGVTRIGAASSSAASQAFLAEATSAAAKGAQLAGSSVSLDEEAVALVAAQHAYQASARVLTAVDEMLEILISQTGRVGR</sequence>
<evidence type="ECO:0000259" key="8">
    <source>
        <dbReference type="Pfam" id="PF06429"/>
    </source>
</evidence>
<keyword evidence="6 7" id="KW-0975">Bacterial flagellum</keyword>
<dbReference type="InterPro" id="IPR010930">
    <property type="entry name" value="Flg_bb/hook_C_dom"/>
</dbReference>